<reference evidence="1 4" key="3">
    <citation type="journal article" date="2020" name="Microbiome">
        <title>Single-cell genomics of uncultured bacteria reveals dietary fiber responders in the mouse gut microbiota.</title>
        <authorList>
            <person name="Chijiiwa R."/>
            <person name="Hosokawa M."/>
            <person name="Kogawa M."/>
            <person name="Nishikawa Y."/>
            <person name="Ide K."/>
            <person name="Sakanashi C."/>
            <person name="Takahashi K."/>
            <person name="Takeyama H."/>
        </authorList>
    </citation>
    <scope>NUCLEOTIDE SEQUENCE [LARGE SCALE GENOMIC DNA]</scope>
    <source>
        <strain evidence="1">IMSAGC_017</strain>
    </source>
</reference>
<reference evidence="2" key="1">
    <citation type="submission" date="2016-10" db="EMBL/GenBank/DDBJ databases">
        <authorList>
            <person name="de Groot N.N."/>
        </authorList>
    </citation>
    <scope>NUCLEOTIDE SEQUENCE [LARGE SCALE GENOMIC DNA]</scope>
    <source>
        <strain evidence="2">DSM 1551</strain>
    </source>
</reference>
<dbReference type="Proteomes" id="UP000490821">
    <property type="component" value="Unassembled WGS sequence"/>
</dbReference>
<dbReference type="RefSeq" id="WP_092352359.1">
    <property type="nucleotide sequence ID" value="NZ_BLMI01000113.1"/>
</dbReference>
<gene>
    <name evidence="1" type="ORF">IMSAGC017_00990</name>
    <name evidence="2" type="ORF">SAMN04489758_10417</name>
</gene>
<proteinExistence type="predicted"/>
<evidence type="ECO:0000313" key="4">
    <source>
        <dbReference type="Proteomes" id="UP000490821"/>
    </source>
</evidence>
<dbReference type="GeneID" id="78287636"/>
<sequence length="109" mass="13109">MMMEIVLSEEKAEINNIDINECYNKIDKYFISRGVRKKALGIYEGTNKDFSTFACAQTGFPNSEWFLKVVEKWYCWYEGDTIEYREDALESYYRIKNRYANFFKKQKSN</sequence>
<evidence type="ECO:0000313" key="3">
    <source>
        <dbReference type="Proteomes" id="UP000198558"/>
    </source>
</evidence>
<dbReference type="EMBL" id="FOIN01000004">
    <property type="protein sequence ID" value="SET23629.1"/>
    <property type="molecule type" value="Genomic_DNA"/>
</dbReference>
<keyword evidence="3" id="KW-1185">Reference proteome</keyword>
<dbReference type="OrthoDB" id="1647949at2"/>
<protein>
    <submittedName>
        <fullName evidence="2">Uncharacterized protein</fullName>
    </submittedName>
</protein>
<accession>A0A1I0CVH6</accession>
<evidence type="ECO:0000313" key="2">
    <source>
        <dbReference type="EMBL" id="SET23629.1"/>
    </source>
</evidence>
<name>A0A1I0CVH6_9FIRM</name>
<organism evidence="2 3">
    <name type="scientific">Thomasclavelia cocleata</name>
    <dbReference type="NCBI Taxonomy" id="69824"/>
    <lineage>
        <taxon>Bacteria</taxon>
        <taxon>Bacillati</taxon>
        <taxon>Bacillota</taxon>
        <taxon>Erysipelotrichia</taxon>
        <taxon>Erysipelotrichales</taxon>
        <taxon>Coprobacillaceae</taxon>
        <taxon>Thomasclavelia</taxon>
    </lineage>
</organism>
<reference evidence="3" key="2">
    <citation type="submission" date="2016-10" db="EMBL/GenBank/DDBJ databases">
        <authorList>
            <person name="Varghese N."/>
            <person name="Submissions S."/>
        </authorList>
    </citation>
    <scope>NUCLEOTIDE SEQUENCE [LARGE SCALE GENOMIC DNA]</scope>
    <source>
        <strain evidence="3">DSM 1551</strain>
    </source>
</reference>
<evidence type="ECO:0000313" key="1">
    <source>
        <dbReference type="EMBL" id="GFI40950.1"/>
    </source>
</evidence>
<dbReference type="Proteomes" id="UP000198558">
    <property type="component" value="Unassembled WGS sequence"/>
</dbReference>
<dbReference type="AlphaFoldDB" id="A0A1I0CVH6"/>
<dbReference type="EMBL" id="BLMI01000113">
    <property type="protein sequence ID" value="GFI40950.1"/>
    <property type="molecule type" value="Genomic_DNA"/>
</dbReference>